<gene>
    <name evidence="2" type="ORF">PoB_002678700</name>
</gene>
<protein>
    <submittedName>
        <fullName evidence="2">Uncharacterized protein</fullName>
    </submittedName>
</protein>
<reference evidence="2 3" key="1">
    <citation type="journal article" date="2021" name="Elife">
        <title>Chloroplast acquisition without the gene transfer in kleptoplastic sea slugs, Plakobranchus ocellatus.</title>
        <authorList>
            <person name="Maeda T."/>
            <person name="Takahashi S."/>
            <person name="Yoshida T."/>
            <person name="Shimamura S."/>
            <person name="Takaki Y."/>
            <person name="Nagai Y."/>
            <person name="Toyoda A."/>
            <person name="Suzuki Y."/>
            <person name="Arimoto A."/>
            <person name="Ishii H."/>
            <person name="Satoh N."/>
            <person name="Nishiyama T."/>
            <person name="Hasebe M."/>
            <person name="Maruyama T."/>
            <person name="Minagawa J."/>
            <person name="Obokata J."/>
            <person name="Shigenobu S."/>
        </authorList>
    </citation>
    <scope>NUCLEOTIDE SEQUENCE [LARGE SCALE GENOMIC DNA]</scope>
</reference>
<comment type="caution">
    <text evidence="2">The sequence shown here is derived from an EMBL/GenBank/DDBJ whole genome shotgun (WGS) entry which is preliminary data.</text>
</comment>
<feature type="region of interest" description="Disordered" evidence="1">
    <location>
        <begin position="54"/>
        <end position="83"/>
    </location>
</feature>
<proteinExistence type="predicted"/>
<dbReference type="Proteomes" id="UP000735302">
    <property type="component" value="Unassembled WGS sequence"/>
</dbReference>
<name>A0AAV4A0A7_9GAST</name>
<dbReference type="AlphaFoldDB" id="A0AAV4A0A7"/>
<evidence type="ECO:0000256" key="1">
    <source>
        <dbReference type="SAM" id="MobiDB-lite"/>
    </source>
</evidence>
<evidence type="ECO:0000313" key="3">
    <source>
        <dbReference type="Proteomes" id="UP000735302"/>
    </source>
</evidence>
<dbReference type="EMBL" id="BLXT01003068">
    <property type="protein sequence ID" value="GFO00282.1"/>
    <property type="molecule type" value="Genomic_DNA"/>
</dbReference>
<organism evidence="2 3">
    <name type="scientific">Plakobranchus ocellatus</name>
    <dbReference type="NCBI Taxonomy" id="259542"/>
    <lineage>
        <taxon>Eukaryota</taxon>
        <taxon>Metazoa</taxon>
        <taxon>Spiralia</taxon>
        <taxon>Lophotrochozoa</taxon>
        <taxon>Mollusca</taxon>
        <taxon>Gastropoda</taxon>
        <taxon>Heterobranchia</taxon>
        <taxon>Euthyneura</taxon>
        <taxon>Panpulmonata</taxon>
        <taxon>Sacoglossa</taxon>
        <taxon>Placobranchoidea</taxon>
        <taxon>Plakobranchidae</taxon>
        <taxon>Plakobranchus</taxon>
    </lineage>
</organism>
<accession>A0AAV4A0A7</accession>
<keyword evidence="3" id="KW-1185">Reference proteome</keyword>
<evidence type="ECO:0000313" key="2">
    <source>
        <dbReference type="EMBL" id="GFO00282.1"/>
    </source>
</evidence>
<sequence length="131" mass="13905">MNDFCTKPVHNKVISGFQGLRQAKAPVARLESATKGSCRSQGGLASHCATDVPHHRCKASPQQGDLRFSGSPSGQGDGGEARIRDIRVPADLRADSLATVSKGDGRTPDLLADNISISIRATRNYVSFDNS</sequence>